<comment type="function">
    <text evidence="5">Modulates RecA activity.</text>
</comment>
<dbReference type="Gene3D" id="1.10.10.10">
    <property type="entry name" value="Winged helix-like DNA-binding domain superfamily/Winged helix DNA-binding domain"/>
    <property type="match status" value="1"/>
</dbReference>
<evidence type="ECO:0000256" key="4">
    <source>
        <dbReference type="ARBA" id="ARBA00022490"/>
    </source>
</evidence>
<keyword evidence="4 5" id="KW-0963">Cytoplasm</keyword>
<dbReference type="Proteomes" id="UP000195787">
    <property type="component" value="Unassembled WGS sequence"/>
</dbReference>
<dbReference type="HAMAP" id="MF_01114">
    <property type="entry name" value="RecX"/>
    <property type="match status" value="1"/>
</dbReference>
<evidence type="ECO:0000256" key="5">
    <source>
        <dbReference type="HAMAP-Rule" id="MF_01114"/>
    </source>
</evidence>
<evidence type="ECO:0000259" key="7">
    <source>
        <dbReference type="Pfam" id="PF02631"/>
    </source>
</evidence>
<dbReference type="PANTHER" id="PTHR33602">
    <property type="entry name" value="REGULATORY PROTEIN RECX FAMILY PROTEIN"/>
    <property type="match status" value="1"/>
</dbReference>
<dbReference type="EMBL" id="FUHU01000045">
    <property type="protein sequence ID" value="SJM68085.1"/>
    <property type="molecule type" value="Genomic_DNA"/>
</dbReference>
<dbReference type="GeneID" id="303173996"/>
<evidence type="ECO:0000256" key="3">
    <source>
        <dbReference type="ARBA" id="ARBA00018111"/>
    </source>
</evidence>
<feature type="domain" description="RecX second three-helical" evidence="7">
    <location>
        <begin position="121"/>
        <end position="162"/>
    </location>
</feature>
<proteinExistence type="inferred from homology"/>
<dbReference type="PANTHER" id="PTHR33602:SF1">
    <property type="entry name" value="REGULATORY PROTEIN RECX FAMILY PROTEIN"/>
    <property type="match status" value="1"/>
</dbReference>
<keyword evidence="9" id="KW-1185">Reference proteome</keyword>
<name>A0A1R4GJ25_9MICO</name>
<dbReference type="AlphaFoldDB" id="A0A1R4GJ25"/>
<dbReference type="GO" id="GO:0006282">
    <property type="term" value="P:regulation of DNA repair"/>
    <property type="evidence" value="ECO:0007669"/>
    <property type="project" value="UniProtKB-UniRule"/>
</dbReference>
<evidence type="ECO:0000256" key="1">
    <source>
        <dbReference type="ARBA" id="ARBA00004496"/>
    </source>
</evidence>
<evidence type="ECO:0000313" key="8">
    <source>
        <dbReference type="EMBL" id="SJM68085.1"/>
    </source>
</evidence>
<feature type="region of interest" description="Disordered" evidence="6">
    <location>
        <begin position="1"/>
        <end position="41"/>
    </location>
</feature>
<comment type="similarity">
    <text evidence="2 5">Belongs to the RecX family.</text>
</comment>
<evidence type="ECO:0000313" key="9">
    <source>
        <dbReference type="Proteomes" id="UP000195787"/>
    </source>
</evidence>
<dbReference type="RefSeq" id="WP_086992845.1">
    <property type="nucleotide sequence ID" value="NZ_FUHU01000045.1"/>
</dbReference>
<comment type="subcellular location">
    <subcellularLocation>
        <location evidence="1 5">Cytoplasm</location>
    </subcellularLocation>
</comment>
<dbReference type="InterPro" id="IPR036388">
    <property type="entry name" value="WH-like_DNA-bd_sf"/>
</dbReference>
<evidence type="ECO:0000256" key="2">
    <source>
        <dbReference type="ARBA" id="ARBA00009695"/>
    </source>
</evidence>
<dbReference type="InterPro" id="IPR003783">
    <property type="entry name" value="Regulatory_RecX"/>
</dbReference>
<organism evidence="8 9">
    <name type="scientific">Agrococcus casei LMG 22410</name>
    <dbReference type="NCBI Taxonomy" id="1255656"/>
    <lineage>
        <taxon>Bacteria</taxon>
        <taxon>Bacillati</taxon>
        <taxon>Actinomycetota</taxon>
        <taxon>Actinomycetes</taxon>
        <taxon>Micrococcales</taxon>
        <taxon>Microbacteriaceae</taxon>
        <taxon>Agrococcus</taxon>
    </lineage>
</organism>
<dbReference type="Pfam" id="PF02631">
    <property type="entry name" value="RecX_HTH2"/>
    <property type="match status" value="1"/>
</dbReference>
<dbReference type="GO" id="GO:0005737">
    <property type="term" value="C:cytoplasm"/>
    <property type="evidence" value="ECO:0007669"/>
    <property type="project" value="UniProtKB-SubCell"/>
</dbReference>
<protein>
    <recommendedName>
        <fullName evidence="3 5">Regulatory protein RecX</fullName>
    </recommendedName>
</protein>
<dbReference type="OrthoDB" id="5244465at2"/>
<accession>A0A1R4GJ25</accession>
<sequence>MSDNVTPIGSAPSLRGDGALAASGRTDAPEPAPESDATTVSAVEPEEWAVPVAIHGASVPDSAADDATADDEEGHYQFALRSLGARAMSTGGLVKRLQKKGLTYAEAQRVVERVASAGYLDDAEFARVRIERLRERGQYGDRAIRQRLMQDGVPNTVIDEALSESPLDDPADLVLQAARDRASRLRGLDRAVAERRLTSYLQRRGHSGSEIRAAVQQALDEGDDD</sequence>
<reference evidence="8 9" key="1">
    <citation type="submission" date="2017-02" db="EMBL/GenBank/DDBJ databases">
        <authorList>
            <person name="Peterson S.W."/>
        </authorList>
    </citation>
    <scope>NUCLEOTIDE SEQUENCE [LARGE SCALE GENOMIC DNA]</scope>
    <source>
        <strain evidence="8 9">LMG 22410</strain>
    </source>
</reference>
<dbReference type="InterPro" id="IPR053924">
    <property type="entry name" value="RecX_HTH_2nd"/>
</dbReference>
<gene>
    <name evidence="5" type="primary">recX</name>
    <name evidence="8" type="ORF">CZ674_12345</name>
</gene>
<evidence type="ECO:0000256" key="6">
    <source>
        <dbReference type="SAM" id="MobiDB-lite"/>
    </source>
</evidence>